<dbReference type="SFLD" id="SFLDS00003">
    <property type="entry name" value="Haloacid_Dehalogenase"/>
    <property type="match status" value="1"/>
</dbReference>
<dbReference type="InterPro" id="IPR006439">
    <property type="entry name" value="HAD-SF_hydro_IA"/>
</dbReference>
<dbReference type="EMBL" id="CP126446">
    <property type="protein sequence ID" value="WIF99659.1"/>
    <property type="molecule type" value="Genomic_DNA"/>
</dbReference>
<dbReference type="EC" id="5.4.2.6" evidence="9"/>
<dbReference type="GO" id="GO:0008801">
    <property type="term" value="F:beta-phosphoglucomutase activity"/>
    <property type="evidence" value="ECO:0007669"/>
    <property type="project" value="UniProtKB-EC"/>
</dbReference>
<dbReference type="Gene3D" id="1.10.150.240">
    <property type="entry name" value="Putative phosphatase, domain 2"/>
    <property type="match status" value="1"/>
</dbReference>
<keyword evidence="5" id="KW-0460">Magnesium</keyword>
<protein>
    <recommendedName>
        <fullName evidence="10">Beta-phosphoglucomutase</fullName>
        <ecNumber evidence="9">5.4.2.6</ecNumber>
    </recommendedName>
</protein>
<comment type="cofactor">
    <cofactor evidence="1">
        <name>Mg(2+)</name>
        <dbReference type="ChEBI" id="CHEBI:18420"/>
    </cofactor>
</comment>
<proteinExistence type="inferred from homology"/>
<comment type="catalytic activity">
    <reaction evidence="8">
        <text>beta-D-glucose 1-phosphate = beta-D-glucose 6-phosphate</text>
        <dbReference type="Rhea" id="RHEA:20113"/>
        <dbReference type="ChEBI" id="CHEBI:57684"/>
        <dbReference type="ChEBI" id="CHEBI:58247"/>
        <dbReference type="EC" id="5.4.2.6"/>
    </reaction>
</comment>
<dbReference type="NCBIfam" id="TIGR01990">
    <property type="entry name" value="bPGM"/>
    <property type="match status" value="1"/>
</dbReference>
<evidence type="ECO:0000256" key="2">
    <source>
        <dbReference type="ARBA" id="ARBA00006171"/>
    </source>
</evidence>
<dbReference type="SUPFAM" id="SSF56784">
    <property type="entry name" value="HAD-like"/>
    <property type="match status" value="1"/>
</dbReference>
<dbReference type="InterPro" id="IPR051600">
    <property type="entry name" value="Beta-PGM-like"/>
</dbReference>
<dbReference type="InterPro" id="IPR023198">
    <property type="entry name" value="PGP-like_dom2"/>
</dbReference>
<dbReference type="NCBIfam" id="TIGR01509">
    <property type="entry name" value="HAD-SF-IA-v3"/>
    <property type="match status" value="1"/>
</dbReference>
<dbReference type="Pfam" id="PF00702">
    <property type="entry name" value="Hydrolase"/>
    <property type="match status" value="1"/>
</dbReference>
<accession>A0ABY8V487</accession>
<evidence type="ECO:0000313" key="12">
    <source>
        <dbReference type="Proteomes" id="UP001236652"/>
    </source>
</evidence>
<dbReference type="InterPro" id="IPR023214">
    <property type="entry name" value="HAD_sf"/>
</dbReference>
<dbReference type="Proteomes" id="UP001236652">
    <property type="component" value="Chromosome"/>
</dbReference>
<evidence type="ECO:0000256" key="7">
    <source>
        <dbReference type="ARBA" id="ARBA00023277"/>
    </source>
</evidence>
<name>A0ABY8V487_9BACI</name>
<dbReference type="InterPro" id="IPR010976">
    <property type="entry name" value="B-phosphoglucomutase_hydrolase"/>
</dbReference>
<dbReference type="SFLD" id="SFLDG01129">
    <property type="entry name" value="C1.5:_HAD__Beta-PGM__Phosphata"/>
    <property type="match status" value="1"/>
</dbReference>
<evidence type="ECO:0000256" key="6">
    <source>
        <dbReference type="ARBA" id="ARBA00023235"/>
    </source>
</evidence>
<keyword evidence="6 11" id="KW-0413">Isomerase</keyword>
<gene>
    <name evidence="11" type="primary">pgmB</name>
    <name evidence="11" type="ORF">QNI29_08385</name>
</gene>
<keyword evidence="7" id="KW-0119">Carbohydrate metabolism</keyword>
<dbReference type="Gene3D" id="3.40.50.1000">
    <property type="entry name" value="HAD superfamily/HAD-like"/>
    <property type="match status" value="1"/>
</dbReference>
<dbReference type="InterPro" id="IPR036412">
    <property type="entry name" value="HAD-like_sf"/>
</dbReference>
<evidence type="ECO:0000256" key="4">
    <source>
        <dbReference type="ARBA" id="ARBA00022723"/>
    </source>
</evidence>
<reference evidence="11 12" key="1">
    <citation type="submission" date="2023-05" db="EMBL/GenBank/DDBJ databases">
        <title>Comparative genomics reveals the evidence of polycyclic aromatic hydrocarbons degradation in moderately halophilic genus Pontibacillus.</title>
        <authorList>
            <person name="Yang H."/>
            <person name="Qian Z."/>
        </authorList>
    </citation>
    <scope>NUCLEOTIDE SEQUENCE [LARGE SCALE GENOMIC DNA]</scope>
    <source>
        <strain evidence="12">HN14</strain>
    </source>
</reference>
<evidence type="ECO:0000256" key="10">
    <source>
        <dbReference type="ARBA" id="ARBA00044991"/>
    </source>
</evidence>
<dbReference type="NCBIfam" id="TIGR02009">
    <property type="entry name" value="PGMB-YQAB-SF"/>
    <property type="match status" value="1"/>
</dbReference>
<comment type="similarity">
    <text evidence="2">Belongs to the HAD-like hydrolase superfamily. CbbY/CbbZ/Gph/YieH family.</text>
</comment>
<evidence type="ECO:0000256" key="9">
    <source>
        <dbReference type="ARBA" id="ARBA00044968"/>
    </source>
</evidence>
<keyword evidence="12" id="KW-1185">Reference proteome</keyword>
<dbReference type="RefSeq" id="WP_231415996.1">
    <property type="nucleotide sequence ID" value="NZ_CP126446.1"/>
</dbReference>
<sequence length="223" mass="24807">MTCKAVIFDLDGVIVDTVPLYYKATLPVINELGVPFTEADNLAYQGRPRMELIDMIVKRSGKVFTEEEKIELGEWKNRNYQELIAQLTEEDAMPGIYRFIQELSQAGIPMALASASSNAQFVLKQLGLTTFFDVIMDPKSLKKGKPDPEIFETAADRLGVPYENCVAIEDGEAGLEAIRSTPMFSIGVGTAPYLDQADWTIPTTASLTLENVNSQFNRRESKK</sequence>
<dbReference type="CDD" id="cd02598">
    <property type="entry name" value="HAD_BPGM"/>
    <property type="match status" value="1"/>
</dbReference>
<keyword evidence="4" id="KW-0479">Metal-binding</keyword>
<organism evidence="11 12">
    <name type="scientific">Pontibacillus chungwhensis</name>
    <dbReference type="NCBI Taxonomy" id="265426"/>
    <lineage>
        <taxon>Bacteria</taxon>
        <taxon>Bacillati</taxon>
        <taxon>Bacillota</taxon>
        <taxon>Bacilli</taxon>
        <taxon>Bacillales</taxon>
        <taxon>Bacillaceae</taxon>
        <taxon>Pontibacillus</taxon>
    </lineage>
</organism>
<keyword evidence="3" id="KW-0597">Phosphoprotein</keyword>
<dbReference type="SFLD" id="SFLDG01135">
    <property type="entry name" value="C1.5.6:_HAD__Beta-PGM__Phospha"/>
    <property type="match status" value="1"/>
</dbReference>
<evidence type="ECO:0000256" key="3">
    <source>
        <dbReference type="ARBA" id="ARBA00022553"/>
    </source>
</evidence>
<dbReference type="PANTHER" id="PTHR46193">
    <property type="entry name" value="6-PHOSPHOGLUCONATE PHOSPHATASE"/>
    <property type="match status" value="1"/>
</dbReference>
<evidence type="ECO:0000256" key="8">
    <source>
        <dbReference type="ARBA" id="ARBA00044926"/>
    </source>
</evidence>
<dbReference type="PANTHER" id="PTHR46193:SF18">
    <property type="entry name" value="HEXITOL PHOSPHATASE B"/>
    <property type="match status" value="1"/>
</dbReference>
<evidence type="ECO:0000256" key="1">
    <source>
        <dbReference type="ARBA" id="ARBA00001946"/>
    </source>
</evidence>
<evidence type="ECO:0000313" key="11">
    <source>
        <dbReference type="EMBL" id="WIF99659.1"/>
    </source>
</evidence>
<dbReference type="InterPro" id="IPR010972">
    <property type="entry name" value="Beta-PGM"/>
</dbReference>
<evidence type="ECO:0000256" key="5">
    <source>
        <dbReference type="ARBA" id="ARBA00022842"/>
    </source>
</evidence>